<dbReference type="PIRSF" id="PIRSF019543">
    <property type="entry name" value="Clavaminate_syn"/>
    <property type="match status" value="1"/>
</dbReference>
<proteinExistence type="inferred from homology"/>
<dbReference type="PANTHER" id="PTHR10696:SF56">
    <property type="entry name" value="TAUD_TFDA-LIKE DOMAIN-CONTAINING PROTEIN"/>
    <property type="match status" value="1"/>
</dbReference>
<dbReference type="Gene3D" id="3.60.130.10">
    <property type="entry name" value="Clavaminate synthase-like"/>
    <property type="match status" value="1"/>
</dbReference>
<dbReference type="SUPFAM" id="SSF51197">
    <property type="entry name" value="Clavaminate synthase-like"/>
    <property type="match status" value="1"/>
</dbReference>
<protein>
    <submittedName>
        <fullName evidence="8">TauD/TfdA family dioxygenase</fullName>
    </submittedName>
</protein>
<keyword evidence="4" id="KW-0560">Oxidoreductase</keyword>
<evidence type="ECO:0000256" key="2">
    <source>
        <dbReference type="ARBA" id="ARBA00008425"/>
    </source>
</evidence>
<sequence length="330" mass="35044">MSLTAQTFHVGAVPQVVPLTEADAASVAEIALGLLGVAGGVVDNPEWVAATREAWDELPIALRRAVRRFRRDSGPQGTLLLRGLPVGLDTLGDTPMVAGSVQREATVGAAVLAMIASGLGDPAAFLPEKSGALVQDVVPVPGKETFQGNAGSVLLSFHNENAFHQHRPDYVMLLCLRSDHEGIAGLRTACVRQVLDLLSQRSREALSRKEFITEAPPSFGDGSEPVAHAVLTGCADDPDLRVDFAATQPQTEAGSAALVELGELFEQTATSSALTPGDLAIVDNHVTVHGRTAFTPRYDGRDRWLQRTFSLTGLRRSRASRPGDGYVLVD</sequence>
<keyword evidence="3" id="KW-0479">Metal-binding</keyword>
<dbReference type="GO" id="GO:0051213">
    <property type="term" value="F:dioxygenase activity"/>
    <property type="evidence" value="ECO:0007669"/>
    <property type="project" value="UniProtKB-KW"/>
</dbReference>
<keyword evidence="5" id="KW-0408">Iron</keyword>
<comment type="similarity">
    <text evidence="2">Belongs to the clavaminate synthase family.</text>
</comment>
<evidence type="ECO:0000256" key="4">
    <source>
        <dbReference type="ARBA" id="ARBA00023002"/>
    </source>
</evidence>
<feature type="domain" description="TauD/TfdA-like" evidence="7">
    <location>
        <begin position="150"/>
        <end position="308"/>
    </location>
</feature>
<accession>A0ABV6A414</accession>
<evidence type="ECO:0000256" key="6">
    <source>
        <dbReference type="ARBA" id="ARBA00023194"/>
    </source>
</evidence>
<dbReference type="Pfam" id="PF02668">
    <property type="entry name" value="TauD"/>
    <property type="match status" value="1"/>
</dbReference>
<evidence type="ECO:0000259" key="7">
    <source>
        <dbReference type="Pfam" id="PF02668"/>
    </source>
</evidence>
<dbReference type="InterPro" id="IPR014503">
    <property type="entry name" value="Clavaminate_syn-like"/>
</dbReference>
<dbReference type="PANTHER" id="PTHR10696">
    <property type="entry name" value="GAMMA-BUTYROBETAINE HYDROXYLASE-RELATED"/>
    <property type="match status" value="1"/>
</dbReference>
<dbReference type="InterPro" id="IPR042098">
    <property type="entry name" value="TauD-like_sf"/>
</dbReference>
<comment type="cofactor">
    <cofactor evidence="1">
        <name>Fe(2+)</name>
        <dbReference type="ChEBI" id="CHEBI:29033"/>
    </cofactor>
</comment>
<evidence type="ECO:0000313" key="9">
    <source>
        <dbReference type="Proteomes" id="UP001589693"/>
    </source>
</evidence>
<evidence type="ECO:0000313" key="8">
    <source>
        <dbReference type="EMBL" id="MFB9907871.1"/>
    </source>
</evidence>
<dbReference type="InterPro" id="IPR050411">
    <property type="entry name" value="AlphaKG_dependent_hydroxylases"/>
</dbReference>
<evidence type="ECO:0000256" key="5">
    <source>
        <dbReference type="ARBA" id="ARBA00023004"/>
    </source>
</evidence>
<name>A0ABV6A414_9PSEU</name>
<keyword evidence="9" id="KW-1185">Reference proteome</keyword>
<evidence type="ECO:0000256" key="3">
    <source>
        <dbReference type="ARBA" id="ARBA00022723"/>
    </source>
</evidence>
<dbReference type="CDD" id="cd00250">
    <property type="entry name" value="CAS_like"/>
    <property type="match status" value="1"/>
</dbReference>
<gene>
    <name evidence="8" type="ORF">ACFFQA_28385</name>
</gene>
<comment type="caution">
    <text evidence="8">The sequence shown here is derived from an EMBL/GenBank/DDBJ whole genome shotgun (WGS) entry which is preliminary data.</text>
</comment>
<dbReference type="RefSeq" id="WP_377858819.1">
    <property type="nucleotide sequence ID" value="NZ_JBHLZU010000025.1"/>
</dbReference>
<dbReference type="EMBL" id="JBHLZU010000025">
    <property type="protein sequence ID" value="MFB9907871.1"/>
    <property type="molecule type" value="Genomic_DNA"/>
</dbReference>
<keyword evidence="8" id="KW-0223">Dioxygenase</keyword>
<evidence type="ECO:0000256" key="1">
    <source>
        <dbReference type="ARBA" id="ARBA00001954"/>
    </source>
</evidence>
<dbReference type="Proteomes" id="UP001589693">
    <property type="component" value="Unassembled WGS sequence"/>
</dbReference>
<organism evidence="8 9">
    <name type="scientific">Allokutzneria oryzae</name>
    <dbReference type="NCBI Taxonomy" id="1378989"/>
    <lineage>
        <taxon>Bacteria</taxon>
        <taxon>Bacillati</taxon>
        <taxon>Actinomycetota</taxon>
        <taxon>Actinomycetes</taxon>
        <taxon>Pseudonocardiales</taxon>
        <taxon>Pseudonocardiaceae</taxon>
        <taxon>Allokutzneria</taxon>
    </lineage>
</organism>
<keyword evidence="6" id="KW-0045">Antibiotic biosynthesis</keyword>
<reference evidence="8 9" key="1">
    <citation type="submission" date="2024-09" db="EMBL/GenBank/DDBJ databases">
        <authorList>
            <person name="Sun Q."/>
            <person name="Mori K."/>
        </authorList>
    </citation>
    <scope>NUCLEOTIDE SEQUENCE [LARGE SCALE GENOMIC DNA]</scope>
    <source>
        <strain evidence="8 9">TBRC 7907</strain>
    </source>
</reference>
<dbReference type="InterPro" id="IPR003819">
    <property type="entry name" value="TauD/TfdA-like"/>
</dbReference>